<dbReference type="InterPro" id="IPR021858">
    <property type="entry name" value="Fun_TF"/>
</dbReference>
<keyword evidence="2" id="KW-0539">Nucleus</keyword>
<dbReference type="Pfam" id="PF11951">
    <property type="entry name" value="Fungal_trans_2"/>
    <property type="match status" value="1"/>
</dbReference>
<keyword evidence="4" id="KW-1185">Reference proteome</keyword>
<reference evidence="3" key="1">
    <citation type="journal article" date="2020" name="Stud. Mycol.">
        <title>101 Dothideomycetes genomes: a test case for predicting lifestyles and emergence of pathogens.</title>
        <authorList>
            <person name="Haridas S."/>
            <person name="Albert R."/>
            <person name="Binder M."/>
            <person name="Bloem J."/>
            <person name="Labutti K."/>
            <person name="Salamov A."/>
            <person name="Andreopoulos B."/>
            <person name="Baker S."/>
            <person name="Barry K."/>
            <person name="Bills G."/>
            <person name="Bluhm B."/>
            <person name="Cannon C."/>
            <person name="Castanera R."/>
            <person name="Culley D."/>
            <person name="Daum C."/>
            <person name="Ezra D."/>
            <person name="Gonzalez J."/>
            <person name="Henrissat B."/>
            <person name="Kuo A."/>
            <person name="Liang C."/>
            <person name="Lipzen A."/>
            <person name="Lutzoni F."/>
            <person name="Magnuson J."/>
            <person name="Mondo S."/>
            <person name="Nolan M."/>
            <person name="Ohm R."/>
            <person name="Pangilinan J."/>
            <person name="Park H.-J."/>
            <person name="Ramirez L."/>
            <person name="Alfaro M."/>
            <person name="Sun H."/>
            <person name="Tritt A."/>
            <person name="Yoshinaga Y."/>
            <person name="Zwiers L.-H."/>
            <person name="Turgeon B."/>
            <person name="Goodwin S."/>
            <person name="Spatafora J."/>
            <person name="Crous P."/>
            <person name="Grigoriev I."/>
        </authorList>
    </citation>
    <scope>NUCLEOTIDE SEQUENCE</scope>
    <source>
        <strain evidence="3">CBS 175.79</strain>
    </source>
</reference>
<dbReference type="PANTHER" id="PTHR37534:SF7">
    <property type="entry name" value="TRANSCRIPTIONAL ACTIVATOR PROTEIN UGA3"/>
    <property type="match status" value="1"/>
</dbReference>
<dbReference type="GO" id="GO:0005634">
    <property type="term" value="C:nucleus"/>
    <property type="evidence" value="ECO:0007669"/>
    <property type="project" value="UniProtKB-SubCell"/>
</dbReference>
<protein>
    <recommendedName>
        <fullName evidence="5">Fungal-specific transcription factor domain-containing protein</fullName>
    </recommendedName>
</protein>
<comment type="subcellular location">
    <subcellularLocation>
        <location evidence="1">Nucleus</location>
    </subcellularLocation>
</comment>
<evidence type="ECO:0008006" key="5">
    <source>
        <dbReference type="Google" id="ProtNLM"/>
    </source>
</evidence>
<dbReference type="GO" id="GO:0000976">
    <property type="term" value="F:transcription cis-regulatory region binding"/>
    <property type="evidence" value="ECO:0007669"/>
    <property type="project" value="TreeGrafter"/>
</dbReference>
<dbReference type="Proteomes" id="UP000799778">
    <property type="component" value="Unassembled WGS sequence"/>
</dbReference>
<dbReference type="AlphaFoldDB" id="A0A6A5XMV3"/>
<dbReference type="PANTHER" id="PTHR37534">
    <property type="entry name" value="TRANSCRIPTIONAL ACTIVATOR PROTEIN UGA3"/>
    <property type="match status" value="1"/>
</dbReference>
<evidence type="ECO:0000313" key="3">
    <source>
        <dbReference type="EMBL" id="KAF2014558.1"/>
    </source>
</evidence>
<dbReference type="OrthoDB" id="3362851at2759"/>
<dbReference type="GeneID" id="54285658"/>
<evidence type="ECO:0000313" key="4">
    <source>
        <dbReference type="Proteomes" id="UP000799778"/>
    </source>
</evidence>
<evidence type="ECO:0000256" key="2">
    <source>
        <dbReference type="ARBA" id="ARBA00023242"/>
    </source>
</evidence>
<name>A0A6A5XMV3_9PLEO</name>
<organism evidence="3 4">
    <name type="scientific">Aaosphaeria arxii CBS 175.79</name>
    <dbReference type="NCBI Taxonomy" id="1450172"/>
    <lineage>
        <taxon>Eukaryota</taxon>
        <taxon>Fungi</taxon>
        <taxon>Dikarya</taxon>
        <taxon>Ascomycota</taxon>
        <taxon>Pezizomycotina</taxon>
        <taxon>Dothideomycetes</taxon>
        <taxon>Pleosporomycetidae</taxon>
        <taxon>Pleosporales</taxon>
        <taxon>Pleosporales incertae sedis</taxon>
        <taxon>Aaosphaeria</taxon>
    </lineage>
</organism>
<proteinExistence type="predicted"/>
<dbReference type="GO" id="GO:0045944">
    <property type="term" value="P:positive regulation of transcription by RNA polymerase II"/>
    <property type="evidence" value="ECO:0007669"/>
    <property type="project" value="TreeGrafter"/>
</dbReference>
<accession>A0A6A5XMV3</accession>
<sequence length="256" mass="28118">MGGLGSVLAVGDRSLSVLTCLFATADLTTKMLRGGAACLSPSSWRLFPPDSVWWQEHVVDDAAPSSPAPSLAGAFEQMSHMLIYRQSIVENNNTLSMDRIKAFELALQPSYSPFTFSDLDGSDVPSNSEMVSHHAFLRAYQHTALVYLYRAVCGLPAGHPQVQQHINACLDAIDAVPRKSKILNCLVFPLCVAGAHLRAAQRQRRVLGILLAIQNQLKFTSLKQIAEFLESCWRKEPGNSSWLDTFATLNVNVISF</sequence>
<dbReference type="EMBL" id="ML978070">
    <property type="protein sequence ID" value="KAF2014558.1"/>
    <property type="molecule type" value="Genomic_DNA"/>
</dbReference>
<evidence type="ECO:0000256" key="1">
    <source>
        <dbReference type="ARBA" id="ARBA00004123"/>
    </source>
</evidence>
<gene>
    <name evidence="3" type="ORF">BU24DRAFT_423476</name>
</gene>
<dbReference type="GO" id="GO:0003700">
    <property type="term" value="F:DNA-binding transcription factor activity"/>
    <property type="evidence" value="ECO:0007669"/>
    <property type="project" value="TreeGrafter"/>
</dbReference>
<dbReference type="RefSeq" id="XP_033382897.1">
    <property type="nucleotide sequence ID" value="XM_033528261.1"/>
</dbReference>